<reference evidence="2" key="1">
    <citation type="submission" date="2016-11" db="EMBL/GenBank/DDBJ databases">
        <authorList>
            <person name="Varghese N."/>
            <person name="Submissions S."/>
        </authorList>
    </citation>
    <scope>NUCLEOTIDE SEQUENCE [LARGE SCALE GENOMIC DNA]</scope>
    <source>
        <strain evidence="2">DSM 16579</strain>
    </source>
</reference>
<dbReference type="RefSeq" id="WP_072842165.1">
    <property type="nucleotide sequence ID" value="NZ_FQVF01000029.1"/>
</dbReference>
<dbReference type="Pfam" id="PF11102">
    <property type="entry name" value="YjbF"/>
    <property type="match status" value="1"/>
</dbReference>
<organism evidence="1 2">
    <name type="scientific">Marinomonas polaris DSM 16579</name>
    <dbReference type="NCBI Taxonomy" id="1122206"/>
    <lineage>
        <taxon>Bacteria</taxon>
        <taxon>Pseudomonadati</taxon>
        <taxon>Pseudomonadota</taxon>
        <taxon>Gammaproteobacteria</taxon>
        <taxon>Oceanospirillales</taxon>
        <taxon>Oceanospirillaceae</taxon>
        <taxon>Marinomonas</taxon>
    </lineage>
</organism>
<gene>
    <name evidence="1" type="ORF">SAMN02745753_04428</name>
</gene>
<dbReference type="SUPFAM" id="SSF159270">
    <property type="entry name" value="YmcC-like"/>
    <property type="match status" value="1"/>
</dbReference>
<accession>A0A1M5MB65</accession>
<keyword evidence="2" id="KW-1185">Reference proteome</keyword>
<proteinExistence type="predicted"/>
<dbReference type="STRING" id="1122206.SAMN02745753_04428"/>
<dbReference type="AlphaFoldDB" id="A0A1M5MB65"/>
<evidence type="ECO:0000313" key="2">
    <source>
        <dbReference type="Proteomes" id="UP000184517"/>
    </source>
</evidence>
<name>A0A1M5MB65_9GAMM</name>
<sequence>MHILHYRAVFIASLSIFFLSGCTDNFKSALDSIQIARELNKGTEITAEYIAATPYASSLVTINDAKPILLILGLAERNPTNAAYQLTWIAGDKGTIVTENGRIIHTTGFDTDNLETLLIKGEPLPLPGQSSSWQAIYDWSPGYRYNFSADISSISLGMETIVTDLWTQQTEHIQEQVAFNSLDSKIINDFWVVQETKSNKPFIVKSIQYLGPNMDKVEMLMIKPFLEQKLNTTN</sequence>
<dbReference type="InterPro" id="IPR023373">
    <property type="entry name" value="YmcC_sf"/>
</dbReference>
<dbReference type="Gene3D" id="2.40.360.10">
    <property type="entry name" value="YmcC-like"/>
    <property type="match status" value="1"/>
</dbReference>
<dbReference type="Proteomes" id="UP000184517">
    <property type="component" value="Unassembled WGS sequence"/>
</dbReference>
<dbReference type="OrthoDB" id="5591889at2"/>
<protein>
    <submittedName>
        <fullName evidence="1">Group 4 capsule polysaccharide lipoprotein gfcB, YjbF</fullName>
    </submittedName>
</protein>
<keyword evidence="1" id="KW-0449">Lipoprotein</keyword>
<dbReference type="PROSITE" id="PS51257">
    <property type="entry name" value="PROKAR_LIPOPROTEIN"/>
    <property type="match status" value="1"/>
</dbReference>
<dbReference type="EMBL" id="FQVF01000029">
    <property type="protein sequence ID" value="SHG74594.1"/>
    <property type="molecule type" value="Genomic_DNA"/>
</dbReference>
<dbReference type="InterPro" id="IPR021308">
    <property type="entry name" value="GfcB"/>
</dbReference>
<evidence type="ECO:0000313" key="1">
    <source>
        <dbReference type="EMBL" id="SHG74594.1"/>
    </source>
</evidence>